<proteinExistence type="predicted"/>
<accession>A0A811UR20</accession>
<reference evidence="1" key="1">
    <citation type="submission" date="2020-11" db="EMBL/GenBank/DDBJ databases">
        <authorList>
            <person name="Whitehead M."/>
        </authorList>
    </citation>
    <scope>NUCLEOTIDE SEQUENCE</scope>
    <source>
        <strain evidence="1">EGII</strain>
    </source>
</reference>
<dbReference type="EMBL" id="CAJHJT010000012">
    <property type="protein sequence ID" value="CAD6999453.1"/>
    <property type="molecule type" value="Genomic_DNA"/>
</dbReference>
<keyword evidence="2" id="KW-1185">Reference proteome</keyword>
<sequence>SEYGGKDYENYDNKAAIGQIWEQRLDCLYEAVIKPILFYRVSVWWQAILHTEADGRHRHYRSPAFSKSARNSPNSAADLSEW</sequence>
<name>A0A811UR20_CERCA</name>
<evidence type="ECO:0000313" key="1">
    <source>
        <dbReference type="EMBL" id="CAD6999453.1"/>
    </source>
</evidence>
<gene>
    <name evidence="1" type="ORF">CCAP1982_LOCUS7977</name>
</gene>
<organism evidence="1 2">
    <name type="scientific">Ceratitis capitata</name>
    <name type="common">Mediterranean fruit fly</name>
    <name type="synonym">Tephritis capitata</name>
    <dbReference type="NCBI Taxonomy" id="7213"/>
    <lineage>
        <taxon>Eukaryota</taxon>
        <taxon>Metazoa</taxon>
        <taxon>Ecdysozoa</taxon>
        <taxon>Arthropoda</taxon>
        <taxon>Hexapoda</taxon>
        <taxon>Insecta</taxon>
        <taxon>Pterygota</taxon>
        <taxon>Neoptera</taxon>
        <taxon>Endopterygota</taxon>
        <taxon>Diptera</taxon>
        <taxon>Brachycera</taxon>
        <taxon>Muscomorpha</taxon>
        <taxon>Tephritoidea</taxon>
        <taxon>Tephritidae</taxon>
        <taxon>Ceratitis</taxon>
        <taxon>Ceratitis</taxon>
    </lineage>
</organism>
<comment type="caution">
    <text evidence="1">The sequence shown here is derived from an EMBL/GenBank/DDBJ whole genome shotgun (WGS) entry which is preliminary data.</text>
</comment>
<dbReference type="Proteomes" id="UP000606786">
    <property type="component" value="Unassembled WGS sequence"/>
</dbReference>
<protein>
    <submittedName>
        <fullName evidence="1">(Mediterranean fruit fly) hypothetical protein</fullName>
    </submittedName>
</protein>
<dbReference type="AlphaFoldDB" id="A0A811UR20"/>
<feature type="non-terminal residue" evidence="1">
    <location>
        <position position="1"/>
    </location>
</feature>
<evidence type="ECO:0000313" key="2">
    <source>
        <dbReference type="Proteomes" id="UP000606786"/>
    </source>
</evidence>